<accession>Q0FW21</accession>
<name>Q0FW21_SALBH</name>
<dbReference type="Proteomes" id="UP000006230">
    <property type="component" value="Unassembled WGS sequence"/>
</dbReference>
<keyword evidence="3" id="KW-1185">Reference proteome</keyword>
<evidence type="ECO:0000313" key="3">
    <source>
        <dbReference type="Proteomes" id="UP000006230"/>
    </source>
</evidence>
<organism evidence="2 3">
    <name type="scientific">Salipiger bermudensis (strain DSM 26914 / JCM 13377 / KCTC 12554 / HTCC2601)</name>
    <name type="common">Pelagibaca bermudensis</name>
    <dbReference type="NCBI Taxonomy" id="314265"/>
    <lineage>
        <taxon>Bacteria</taxon>
        <taxon>Pseudomonadati</taxon>
        <taxon>Pseudomonadota</taxon>
        <taxon>Alphaproteobacteria</taxon>
        <taxon>Rhodobacterales</taxon>
        <taxon>Roseobacteraceae</taxon>
        <taxon>Salipiger</taxon>
    </lineage>
</organism>
<evidence type="ECO:0000313" key="2">
    <source>
        <dbReference type="EMBL" id="EAU48731.1"/>
    </source>
</evidence>
<dbReference type="HOGENOM" id="CLU_3416937_0_0_5"/>
<reference evidence="2 3" key="1">
    <citation type="journal article" date="2010" name="J. Bacteriol.">
        <title>Genome sequences of Pelagibaca bermudensis HTCC2601T and Maritimibacter alkaliphilus HTCC2654T, the type strains of two marine Roseobacter genera.</title>
        <authorList>
            <person name="Thrash J.C."/>
            <person name="Cho J.C."/>
            <person name="Ferriera S."/>
            <person name="Johnson J."/>
            <person name="Vergin K.L."/>
            <person name="Giovannoni S.J."/>
        </authorList>
    </citation>
    <scope>NUCLEOTIDE SEQUENCE [LARGE SCALE GENOMIC DNA]</scope>
    <source>
        <strain evidence="3">DSM 26914 / JCM 13377 / KCTC 12554 / HTCC2601</strain>
    </source>
</reference>
<sequence>MLLSLDPIGNDSRWCEPAVSPNTTRL</sequence>
<evidence type="ECO:0000256" key="1">
    <source>
        <dbReference type="SAM" id="MobiDB-lite"/>
    </source>
</evidence>
<comment type="caution">
    <text evidence="2">The sequence shown here is derived from an EMBL/GenBank/DDBJ whole genome shotgun (WGS) entry which is preliminary data.</text>
</comment>
<feature type="region of interest" description="Disordered" evidence="1">
    <location>
        <begin position="1"/>
        <end position="26"/>
    </location>
</feature>
<proteinExistence type="predicted"/>
<gene>
    <name evidence="2" type="ORF">R2601_04123</name>
</gene>
<dbReference type="AlphaFoldDB" id="Q0FW21"/>
<protein>
    <submittedName>
        <fullName evidence="2">Uncharacterized protein</fullName>
    </submittedName>
</protein>
<dbReference type="EMBL" id="AATQ01000001">
    <property type="protein sequence ID" value="EAU48731.1"/>
    <property type="molecule type" value="Genomic_DNA"/>
</dbReference>